<keyword evidence="1" id="KW-0723">Serine/threonine-protein kinase</keyword>
<dbReference type="GO" id="GO:0009506">
    <property type="term" value="C:plasmodesma"/>
    <property type="evidence" value="ECO:0007669"/>
    <property type="project" value="TreeGrafter"/>
</dbReference>
<name>A0AAD8LCS8_TARER</name>
<keyword evidence="2" id="KW-0808">Transferase</keyword>
<dbReference type="InterPro" id="IPR001245">
    <property type="entry name" value="Ser-Thr/Tyr_kinase_cat_dom"/>
</dbReference>
<dbReference type="PANTHER" id="PTHR27003:SF342">
    <property type="entry name" value="TYROSINE-PROTEIN KINASE, CSF-1_PDGF RECEPTOR FAMILY-RELATED"/>
    <property type="match status" value="1"/>
</dbReference>
<dbReference type="Proteomes" id="UP001229421">
    <property type="component" value="Unassembled WGS sequence"/>
</dbReference>
<dbReference type="FunFam" id="3.30.200.20:FF:000039">
    <property type="entry name" value="receptor-like protein kinase FERONIA"/>
    <property type="match status" value="1"/>
</dbReference>
<evidence type="ECO:0000256" key="3">
    <source>
        <dbReference type="ARBA" id="ARBA00022741"/>
    </source>
</evidence>
<accession>A0AAD8LCS8</accession>
<dbReference type="PANTHER" id="PTHR27003">
    <property type="entry name" value="OS07G0166700 PROTEIN"/>
    <property type="match status" value="1"/>
</dbReference>
<dbReference type="GO" id="GO:0005524">
    <property type="term" value="F:ATP binding"/>
    <property type="evidence" value="ECO:0007669"/>
    <property type="project" value="UniProtKB-UniRule"/>
</dbReference>
<dbReference type="PROSITE" id="PS00107">
    <property type="entry name" value="PROTEIN_KINASE_ATP"/>
    <property type="match status" value="2"/>
</dbReference>
<evidence type="ECO:0000256" key="1">
    <source>
        <dbReference type="ARBA" id="ARBA00022527"/>
    </source>
</evidence>
<dbReference type="Gene3D" id="3.30.200.20">
    <property type="entry name" value="Phosphorylase Kinase, domain 1"/>
    <property type="match status" value="2"/>
</dbReference>
<protein>
    <recommendedName>
        <fullName evidence="7">Protein kinase domain-containing protein</fullName>
    </recommendedName>
</protein>
<dbReference type="InterPro" id="IPR017441">
    <property type="entry name" value="Protein_kinase_ATP_BS"/>
</dbReference>
<dbReference type="Gene3D" id="1.10.510.10">
    <property type="entry name" value="Transferase(Phosphotransferase) domain 1"/>
    <property type="match status" value="2"/>
</dbReference>
<dbReference type="Pfam" id="PF07714">
    <property type="entry name" value="PK_Tyr_Ser-Thr"/>
    <property type="match status" value="2"/>
</dbReference>
<organism evidence="8 9">
    <name type="scientific">Tagetes erecta</name>
    <name type="common">African marigold</name>
    <dbReference type="NCBI Taxonomy" id="13708"/>
    <lineage>
        <taxon>Eukaryota</taxon>
        <taxon>Viridiplantae</taxon>
        <taxon>Streptophyta</taxon>
        <taxon>Embryophyta</taxon>
        <taxon>Tracheophyta</taxon>
        <taxon>Spermatophyta</taxon>
        <taxon>Magnoliopsida</taxon>
        <taxon>eudicotyledons</taxon>
        <taxon>Gunneridae</taxon>
        <taxon>Pentapetalae</taxon>
        <taxon>asterids</taxon>
        <taxon>campanulids</taxon>
        <taxon>Asterales</taxon>
        <taxon>Asteraceae</taxon>
        <taxon>Asteroideae</taxon>
        <taxon>Heliantheae alliance</taxon>
        <taxon>Tageteae</taxon>
        <taxon>Tagetes</taxon>
    </lineage>
</organism>
<evidence type="ECO:0000259" key="7">
    <source>
        <dbReference type="PROSITE" id="PS50011"/>
    </source>
</evidence>
<comment type="caution">
    <text evidence="8">The sequence shown here is derived from an EMBL/GenBank/DDBJ whole genome shotgun (WGS) entry which is preliminary data.</text>
</comment>
<evidence type="ECO:0000256" key="4">
    <source>
        <dbReference type="ARBA" id="ARBA00022777"/>
    </source>
</evidence>
<dbReference type="GO" id="GO:0004674">
    <property type="term" value="F:protein serine/threonine kinase activity"/>
    <property type="evidence" value="ECO:0007669"/>
    <property type="project" value="UniProtKB-KW"/>
</dbReference>
<feature type="domain" description="Protein kinase" evidence="7">
    <location>
        <begin position="356"/>
        <end position="639"/>
    </location>
</feature>
<reference evidence="8" key="1">
    <citation type="journal article" date="2023" name="bioRxiv">
        <title>Improved chromosome-level genome assembly for marigold (Tagetes erecta).</title>
        <authorList>
            <person name="Jiang F."/>
            <person name="Yuan L."/>
            <person name="Wang S."/>
            <person name="Wang H."/>
            <person name="Xu D."/>
            <person name="Wang A."/>
            <person name="Fan W."/>
        </authorList>
    </citation>
    <scope>NUCLEOTIDE SEQUENCE</scope>
    <source>
        <strain evidence="8">WSJ</strain>
        <tissue evidence="8">Leaf</tissue>
    </source>
</reference>
<dbReference type="GO" id="GO:0005886">
    <property type="term" value="C:plasma membrane"/>
    <property type="evidence" value="ECO:0007669"/>
    <property type="project" value="TreeGrafter"/>
</dbReference>
<keyword evidence="9" id="KW-1185">Reference proteome</keyword>
<dbReference type="EMBL" id="JAUHHV010000001">
    <property type="protein sequence ID" value="KAK1436821.1"/>
    <property type="molecule type" value="Genomic_DNA"/>
</dbReference>
<feature type="binding site" evidence="6">
    <location>
        <position position="61"/>
    </location>
    <ligand>
        <name>ATP</name>
        <dbReference type="ChEBI" id="CHEBI:30616"/>
    </ligand>
</feature>
<feature type="domain" description="Protein kinase" evidence="7">
    <location>
        <begin position="33"/>
        <end position="302"/>
    </location>
</feature>
<sequence length="639" mass="72120">MLSVHRASNQPTTSHRPVQRFEFPDILKATENFARSFEIGSGGFGKVYLGKMINDGFVAIKRLNPESQQGKTEFLAEVSTLPMLNHPNIVSLIGYCELEKEKILVYEYVSNGSIFDHLHKHKTPLPWVRRLNICITAAHGLSYLHHAGVIHGGFKSADVLLHGWQCRISDFGLSKKCNEDQPSDFVKGTFGCLDPNYCRTGHLRKETDVYAFGVFLLEVLCRKRVLGEAFYGEGMNLVKWARISFKEKKLRDIIDSDIADEISTECLKTFISIIECCLHEDLGSRPTMVEIVFDLENVHTLQKKFNSSLQPASSRTIFDSIGHVFSFFSNGRNSGISSLSLEEFRFDDLRKATRMFSQDSLLGDGAFGNVFLGQVALRTPGFSEQVLKSDVAVKMFKQNLQQGEVHAHWQAELNFLGSMTHPNIIRLMGYCRDKSKHLLVYEYMPNKSLHHLLIPDARENAEPFTWASRLITMLGVASGLECLHLAEFIHFNLRSRNILVPEDFNAKLGGLSLVKHYSGGEGSHGTSRHCTPMAYEDPECKRTGLVTMKSDIYCLGMVLLESLTGRHAFSFSENIRFMVEEVNSNSLNVKDIMDPRLKDNYPLEDASICFALALRCVADKPNDRPSIVQVLQILRTLKH</sequence>
<keyword evidence="5 6" id="KW-0067">ATP-binding</keyword>
<evidence type="ECO:0000256" key="2">
    <source>
        <dbReference type="ARBA" id="ARBA00022679"/>
    </source>
</evidence>
<keyword evidence="3 6" id="KW-0547">Nucleotide-binding</keyword>
<dbReference type="AlphaFoldDB" id="A0AAD8LCS8"/>
<keyword evidence="4" id="KW-0418">Kinase</keyword>
<evidence type="ECO:0000256" key="5">
    <source>
        <dbReference type="ARBA" id="ARBA00022840"/>
    </source>
</evidence>
<evidence type="ECO:0000313" key="8">
    <source>
        <dbReference type="EMBL" id="KAK1436821.1"/>
    </source>
</evidence>
<dbReference type="InterPro" id="IPR045272">
    <property type="entry name" value="ANXUR1/2-like"/>
</dbReference>
<dbReference type="SUPFAM" id="SSF56112">
    <property type="entry name" value="Protein kinase-like (PK-like)"/>
    <property type="match status" value="2"/>
</dbReference>
<dbReference type="InterPro" id="IPR011009">
    <property type="entry name" value="Kinase-like_dom_sf"/>
</dbReference>
<dbReference type="GO" id="GO:0004714">
    <property type="term" value="F:transmembrane receptor protein tyrosine kinase activity"/>
    <property type="evidence" value="ECO:0007669"/>
    <property type="project" value="InterPro"/>
</dbReference>
<evidence type="ECO:0000313" key="9">
    <source>
        <dbReference type="Proteomes" id="UP001229421"/>
    </source>
</evidence>
<feature type="binding site" evidence="6">
    <location>
        <position position="394"/>
    </location>
    <ligand>
        <name>ATP</name>
        <dbReference type="ChEBI" id="CHEBI:30616"/>
    </ligand>
</feature>
<dbReference type="InterPro" id="IPR000719">
    <property type="entry name" value="Prot_kinase_dom"/>
</dbReference>
<proteinExistence type="predicted"/>
<evidence type="ECO:0000256" key="6">
    <source>
        <dbReference type="PROSITE-ProRule" id="PRU10141"/>
    </source>
</evidence>
<gene>
    <name evidence="8" type="ORF">QVD17_02605</name>
</gene>
<dbReference type="PROSITE" id="PS50011">
    <property type="entry name" value="PROTEIN_KINASE_DOM"/>
    <property type="match status" value="2"/>
</dbReference>